<comment type="caution">
    <text evidence="1">The sequence shown here is derived from an EMBL/GenBank/DDBJ whole genome shotgun (WGS) entry which is preliminary data.</text>
</comment>
<evidence type="ECO:0000313" key="2">
    <source>
        <dbReference type="Proteomes" id="UP000649955"/>
    </source>
</evidence>
<protein>
    <recommendedName>
        <fullName evidence="3">Receptor ligand binding region domain-containing protein</fullName>
    </recommendedName>
</protein>
<dbReference type="EMBL" id="BNAW01000019">
    <property type="protein sequence ID" value="GHG20535.1"/>
    <property type="molecule type" value="Genomic_DNA"/>
</dbReference>
<dbReference type="Proteomes" id="UP000649955">
    <property type="component" value="Unassembled WGS sequence"/>
</dbReference>
<reference evidence="2" key="1">
    <citation type="journal article" date="2019" name="Int. J. Syst. Evol. Microbiol.">
        <title>The Global Catalogue of Microorganisms (GCM) 10K type strain sequencing project: providing services to taxonomists for standard genome sequencing and annotation.</title>
        <authorList>
            <consortium name="The Broad Institute Genomics Platform"/>
            <consortium name="The Broad Institute Genome Sequencing Center for Infectious Disease"/>
            <person name="Wu L."/>
            <person name="Ma J."/>
        </authorList>
    </citation>
    <scope>NUCLEOTIDE SEQUENCE [LARGE SCALE GENOMIC DNA]</scope>
    <source>
        <strain evidence="2">CGMCC 4.7680</strain>
    </source>
</reference>
<keyword evidence="2" id="KW-1185">Reference proteome</keyword>
<sequence>MNGLDPLLREVRELIDRPRWRWSEKHRDLRGEQALPLLCLIGEPGATEAVTEALAARLNPDPRQFDRVPSRLIPSASVDAALITVDGGDGRPVLPLLNHLVKNLSSDRFGAGKEIPFHTFRLVDWLTRHRQSTLERNQQAPLRSKLLEWYAPTSPDGEGTELLSRMVGAVAPEKALDLTRLMPRLLSRFGRWLWLRGLRGGEPRWLMRQRFMVPKHSADFLGFARRLTTDARENENLEQLKLLLVRAFLRDLRRFYGTRTWWLRRWRRTAYLTAVLHGITEANGGWELLHLINDVRNQTGEHDPLLVIATATDLPDSLDVKPGSVRTIKADVADWKKYLPRRRQQFRPAARFLVIRLDGEDPASWHDADSGRHWEPRKIPWFARKPAVVAAVLLLLAGTGASTMAMLPEPVPDPCGVAGFPEAGAVLMPETGECVGVSAGGYVFGSTGKLRKAQEAVFEQNEIAERLHDTNPDRSIVTLVYFAELTHPDTREGTDDAEAEEVTGLLIQQSQYNTVGNSTEDALNPLLRIVVANGGYQMRHARRTVDRFIAPLAERDPTVMGVVGGGRSVTQTESAIGALGAFGIPIVATTLTGDSLPALSPLYFQMVAGNRPQARLVAEYAAATRRTVTVYHPDLVQEPDQYLGTLHDRFAELAHGQSSIRLRQWRTPSTVEVDCRADDIAFYAGRETGFTDFLNHVLDGCPATGKPTIIGDDAVTRFIAQGESRRSDRFSNVSLGYVSLANRVVLAGSSCVSEGKPAAVGSDPDGQRPLTIFCAGLRGLYSPRDDRPAGWRAFGAELAAHGGNRRWTGERVGTAYDAAGMYLTAVNRNKLRAVPEAGKLAPNRATVAQEFREFDCSDSMSAACFKGVSGRIDFRAGRDGAGRPLAVVTIDDITAVDANPVCTFRFQDSAPCP</sequence>
<name>A0ABQ3KGG0_9PSEU</name>
<evidence type="ECO:0008006" key="3">
    <source>
        <dbReference type="Google" id="ProtNLM"/>
    </source>
</evidence>
<evidence type="ECO:0000313" key="1">
    <source>
        <dbReference type="EMBL" id="GHG20535.1"/>
    </source>
</evidence>
<organism evidence="1 2">
    <name type="scientific">Amycolatopsis bullii</name>
    <dbReference type="NCBI Taxonomy" id="941987"/>
    <lineage>
        <taxon>Bacteria</taxon>
        <taxon>Bacillati</taxon>
        <taxon>Actinomycetota</taxon>
        <taxon>Actinomycetes</taxon>
        <taxon>Pseudonocardiales</taxon>
        <taxon>Pseudonocardiaceae</taxon>
        <taxon>Amycolatopsis</taxon>
    </lineage>
</organism>
<dbReference type="RefSeq" id="WP_191312900.1">
    <property type="nucleotide sequence ID" value="NZ_BNAW01000019.1"/>
</dbReference>
<accession>A0ABQ3KGG0</accession>
<proteinExistence type="predicted"/>
<gene>
    <name evidence="1" type="ORF">GCM10017567_43930</name>
</gene>
<dbReference type="Gene3D" id="3.40.50.2300">
    <property type="match status" value="1"/>
</dbReference>